<organism evidence="2 3">
    <name type="scientific">Phytophthora rubi</name>
    <dbReference type="NCBI Taxonomy" id="129364"/>
    <lineage>
        <taxon>Eukaryota</taxon>
        <taxon>Sar</taxon>
        <taxon>Stramenopiles</taxon>
        <taxon>Oomycota</taxon>
        <taxon>Peronosporomycetes</taxon>
        <taxon>Peronosporales</taxon>
        <taxon>Peronosporaceae</taxon>
        <taxon>Phytophthora</taxon>
    </lineage>
</organism>
<evidence type="ECO:0000256" key="1">
    <source>
        <dbReference type="SAM" id="SignalP"/>
    </source>
</evidence>
<reference evidence="2 3" key="1">
    <citation type="submission" date="2018-09" db="EMBL/GenBank/DDBJ databases">
        <title>Genomic investigation of the strawberry pathogen Phytophthora fragariae indicates pathogenicity is determined by transcriptional variation in three key races.</title>
        <authorList>
            <person name="Adams T.M."/>
            <person name="Armitage A.D."/>
            <person name="Sobczyk M.K."/>
            <person name="Bates H.J."/>
            <person name="Dunwell J.M."/>
            <person name="Nellist C.F."/>
            <person name="Harrison R.J."/>
        </authorList>
    </citation>
    <scope>NUCLEOTIDE SEQUENCE [LARGE SCALE GENOMIC DNA]</scope>
    <source>
        <strain evidence="2 3">SCRP324</strain>
    </source>
</reference>
<feature type="signal peptide" evidence="1">
    <location>
        <begin position="1"/>
        <end position="21"/>
    </location>
</feature>
<accession>A0A6A3LAK3</accession>
<protein>
    <recommendedName>
        <fullName evidence="4">RxLR effector protein</fullName>
    </recommendedName>
</protein>
<dbReference type="Proteomes" id="UP000435112">
    <property type="component" value="Unassembled WGS sequence"/>
</dbReference>
<dbReference type="AlphaFoldDB" id="A0A6A3LAK3"/>
<dbReference type="OrthoDB" id="164644at2759"/>
<evidence type="ECO:0000313" key="3">
    <source>
        <dbReference type="Proteomes" id="UP000435112"/>
    </source>
</evidence>
<evidence type="ECO:0008006" key="4">
    <source>
        <dbReference type="Google" id="ProtNLM"/>
    </source>
</evidence>
<evidence type="ECO:0000313" key="2">
    <source>
        <dbReference type="EMBL" id="KAE9015295.1"/>
    </source>
</evidence>
<feature type="chain" id="PRO_5025353319" description="RxLR effector protein" evidence="1">
    <location>
        <begin position="22"/>
        <end position="81"/>
    </location>
</feature>
<name>A0A6A3LAK3_9STRA</name>
<proteinExistence type="predicted"/>
<comment type="caution">
    <text evidence="2">The sequence shown here is derived from an EMBL/GenBank/DDBJ whole genome shotgun (WGS) entry which is preliminary data.</text>
</comment>
<keyword evidence="1" id="KW-0732">Signal</keyword>
<gene>
    <name evidence="2" type="ORF">PR002_g13960</name>
</gene>
<sequence length="81" mass="8783">MTTVFCCFVAISLCLDTMSNAVALSRPVVTSSMKVANFVPNSISPVVTRLRSPPDTPRLKSLPIFVSRQVFSPSCSMIKFG</sequence>
<dbReference type="EMBL" id="QXFU01000949">
    <property type="protein sequence ID" value="KAE9015295.1"/>
    <property type="molecule type" value="Genomic_DNA"/>
</dbReference>